<keyword evidence="5" id="KW-0539">Nucleus</keyword>
<dbReference type="CDD" id="cd12148">
    <property type="entry name" value="fungal_TF_MHR"/>
    <property type="match status" value="1"/>
</dbReference>
<organism evidence="8 9">
    <name type="scientific">Oculimacula yallundae</name>
    <dbReference type="NCBI Taxonomy" id="86028"/>
    <lineage>
        <taxon>Eukaryota</taxon>
        <taxon>Fungi</taxon>
        <taxon>Dikarya</taxon>
        <taxon>Ascomycota</taxon>
        <taxon>Pezizomycotina</taxon>
        <taxon>Leotiomycetes</taxon>
        <taxon>Helotiales</taxon>
        <taxon>Ploettnerulaceae</taxon>
        <taxon>Oculimacula</taxon>
    </lineage>
</organism>
<keyword evidence="2" id="KW-0805">Transcription regulation</keyword>
<evidence type="ECO:0000256" key="1">
    <source>
        <dbReference type="ARBA" id="ARBA00004123"/>
    </source>
</evidence>
<reference evidence="8 9" key="1">
    <citation type="journal article" date="2024" name="Commun. Biol.">
        <title>Comparative genomic analysis of thermophilic fungi reveals convergent evolutionary adaptations and gene losses.</title>
        <authorList>
            <person name="Steindorff A.S."/>
            <person name="Aguilar-Pontes M.V."/>
            <person name="Robinson A.J."/>
            <person name="Andreopoulos B."/>
            <person name="LaButti K."/>
            <person name="Kuo A."/>
            <person name="Mondo S."/>
            <person name="Riley R."/>
            <person name="Otillar R."/>
            <person name="Haridas S."/>
            <person name="Lipzen A."/>
            <person name="Grimwood J."/>
            <person name="Schmutz J."/>
            <person name="Clum A."/>
            <person name="Reid I.D."/>
            <person name="Moisan M.C."/>
            <person name="Butler G."/>
            <person name="Nguyen T.T.M."/>
            <person name="Dewar K."/>
            <person name="Conant G."/>
            <person name="Drula E."/>
            <person name="Henrissat B."/>
            <person name="Hansel C."/>
            <person name="Singer S."/>
            <person name="Hutchinson M.I."/>
            <person name="de Vries R.P."/>
            <person name="Natvig D.O."/>
            <person name="Powell A.J."/>
            <person name="Tsang A."/>
            <person name="Grigoriev I.V."/>
        </authorList>
    </citation>
    <scope>NUCLEOTIDE SEQUENCE [LARGE SCALE GENOMIC DNA]</scope>
    <source>
        <strain evidence="8 9">CBS 494.80</strain>
    </source>
</reference>
<dbReference type="EMBL" id="JAZHXI010000016">
    <property type="protein sequence ID" value="KAL2062789.1"/>
    <property type="molecule type" value="Genomic_DNA"/>
</dbReference>
<gene>
    <name evidence="8" type="ORF">VTL71DRAFT_5861</name>
</gene>
<evidence type="ECO:0000256" key="4">
    <source>
        <dbReference type="ARBA" id="ARBA00023163"/>
    </source>
</evidence>
<keyword evidence="3" id="KW-0238">DNA-binding</keyword>
<feature type="region of interest" description="Disordered" evidence="6">
    <location>
        <begin position="84"/>
        <end position="108"/>
    </location>
</feature>
<evidence type="ECO:0000256" key="2">
    <source>
        <dbReference type="ARBA" id="ARBA00023015"/>
    </source>
</evidence>
<dbReference type="PANTHER" id="PTHR31845">
    <property type="entry name" value="FINGER DOMAIN PROTEIN, PUTATIVE-RELATED"/>
    <property type="match status" value="1"/>
</dbReference>
<evidence type="ECO:0000256" key="3">
    <source>
        <dbReference type="ARBA" id="ARBA00023125"/>
    </source>
</evidence>
<dbReference type="InterPro" id="IPR051089">
    <property type="entry name" value="prtT"/>
</dbReference>
<comment type="caution">
    <text evidence="8">The sequence shown here is derived from an EMBL/GenBank/DDBJ whole genome shotgun (WGS) entry which is preliminary data.</text>
</comment>
<name>A0ABR4BYP3_9HELO</name>
<dbReference type="Proteomes" id="UP001595075">
    <property type="component" value="Unassembled WGS sequence"/>
</dbReference>
<evidence type="ECO:0000313" key="9">
    <source>
        <dbReference type="Proteomes" id="UP001595075"/>
    </source>
</evidence>
<proteinExistence type="predicted"/>
<comment type="subcellular location">
    <subcellularLocation>
        <location evidence="1">Nucleus</location>
    </subcellularLocation>
</comment>
<evidence type="ECO:0000256" key="5">
    <source>
        <dbReference type="ARBA" id="ARBA00023242"/>
    </source>
</evidence>
<evidence type="ECO:0000313" key="8">
    <source>
        <dbReference type="EMBL" id="KAL2062789.1"/>
    </source>
</evidence>
<accession>A0ABR4BYP3</accession>
<keyword evidence="4" id="KW-0804">Transcription</keyword>
<feature type="domain" description="Xylanolytic transcriptional activator regulatory" evidence="7">
    <location>
        <begin position="165"/>
        <end position="303"/>
    </location>
</feature>
<evidence type="ECO:0000256" key="6">
    <source>
        <dbReference type="SAM" id="MobiDB-lite"/>
    </source>
</evidence>
<dbReference type="InterPro" id="IPR007219">
    <property type="entry name" value="XnlR_reg_dom"/>
</dbReference>
<sequence>MAGLVYSASSQNRNVCYRLQKECSPSGSARKRSAQNSSAARAAKLEEKLDGIVSLLQSVTGSNLSPALIPDALVLAPSNGVSSSYQTHSTNSTSTPVSSIGVDSEPQGSRTLGTWGSASINSTSLKASPMQNNFTQDPHILMAERCLAQFISQMLPNFACINLPSNLSAVELSQTRPFLMQTIMVVTCTSVQERDDLTTKLLTKLTHEVFILSQGHLDHLLGLLIFLAWCSNNGNKNHLMQLAISLAADLRLNKPLDDEGTHKFERMTGCETGQRSEVHTSEQRRAALGCFFLSSLISMFFGRLDAMQWTPQMEEHLRIIEETKECAADESFAIQIRLQLLLYKSSRMRDFDGGYPQGTSIPSVFQLKAVQTQLNDIRASIPPHLQQDVSVMASFHYTNVSIHERAYPADTPLSCNITGPHHLQCLCTSLSAAKSFIDLLFSMPQSQYLGLPLHFRIQAMRCLVALYRLSIYGDPAWDKQAVRDTVDVIAIFDRILIDAEQRSAEIENPEDDVMIQVCNVMKGFRAFCLTKLPRAESSLGDPKPPIGNDSDMLPYFMDLADDAWLQDALGWSTS</sequence>
<evidence type="ECO:0000259" key="7">
    <source>
        <dbReference type="Pfam" id="PF04082"/>
    </source>
</evidence>
<protein>
    <recommendedName>
        <fullName evidence="7">Xylanolytic transcriptional activator regulatory domain-containing protein</fullName>
    </recommendedName>
</protein>
<keyword evidence="9" id="KW-1185">Reference proteome</keyword>
<dbReference type="Pfam" id="PF04082">
    <property type="entry name" value="Fungal_trans"/>
    <property type="match status" value="1"/>
</dbReference>
<feature type="compositionally biased region" description="Polar residues" evidence="6">
    <location>
        <begin position="84"/>
        <end position="98"/>
    </location>
</feature>
<dbReference type="PANTHER" id="PTHR31845:SF18">
    <property type="entry name" value="ZN(II)2CYS6 TRANSCRIPTION FACTOR (EUROFUNG)"/>
    <property type="match status" value="1"/>
</dbReference>